<dbReference type="Pfam" id="PF00563">
    <property type="entry name" value="EAL"/>
    <property type="match status" value="1"/>
</dbReference>
<name>A0ABN0I7H4_AFIFE</name>
<dbReference type="Pfam" id="PF03707">
    <property type="entry name" value="MHYT"/>
    <property type="match status" value="2"/>
</dbReference>
<feature type="transmembrane region" description="Helical" evidence="1">
    <location>
        <begin position="30"/>
        <end position="50"/>
    </location>
</feature>
<proteinExistence type="predicted"/>
<feature type="transmembrane region" description="Helical" evidence="1">
    <location>
        <begin position="161"/>
        <end position="180"/>
    </location>
</feature>
<feature type="transmembrane region" description="Helical" evidence="1">
    <location>
        <begin position="99"/>
        <end position="121"/>
    </location>
</feature>
<dbReference type="PANTHER" id="PTHR44757">
    <property type="entry name" value="DIGUANYLATE CYCLASE DGCP"/>
    <property type="match status" value="1"/>
</dbReference>
<dbReference type="CDD" id="cd01949">
    <property type="entry name" value="GGDEF"/>
    <property type="match status" value="1"/>
</dbReference>
<keyword evidence="1" id="KW-1133">Transmembrane helix</keyword>
<feature type="domain" description="GGDEF" evidence="3">
    <location>
        <begin position="420"/>
        <end position="552"/>
    </location>
</feature>
<comment type="caution">
    <text evidence="5">The sequence shown here is derived from an EMBL/GenBank/DDBJ whole genome shotgun (WGS) entry which is preliminary data.</text>
</comment>
<dbReference type="InterPro" id="IPR029787">
    <property type="entry name" value="Nucleotide_cyclase"/>
</dbReference>
<feature type="transmembrane region" description="Helical" evidence="1">
    <location>
        <begin position="128"/>
        <end position="149"/>
    </location>
</feature>
<dbReference type="Gene3D" id="3.20.20.450">
    <property type="entry name" value="EAL domain"/>
    <property type="match status" value="1"/>
</dbReference>
<dbReference type="SUPFAM" id="SSF55785">
    <property type="entry name" value="PYP-like sensor domain (PAS domain)"/>
    <property type="match status" value="1"/>
</dbReference>
<dbReference type="PROSITE" id="PS50924">
    <property type="entry name" value="MHYT"/>
    <property type="match status" value="1"/>
</dbReference>
<protein>
    <submittedName>
        <fullName evidence="5">Diguanylate cyclase (GGDEF) domain-containing protein</fullName>
    </submittedName>
</protein>
<evidence type="ECO:0000256" key="1">
    <source>
        <dbReference type="PROSITE-ProRule" id="PRU00244"/>
    </source>
</evidence>
<dbReference type="Pfam" id="PF12860">
    <property type="entry name" value="PAS_7"/>
    <property type="match status" value="1"/>
</dbReference>
<feature type="domain" description="EAL" evidence="2">
    <location>
        <begin position="561"/>
        <end position="810"/>
    </location>
</feature>
<evidence type="ECO:0000313" key="6">
    <source>
        <dbReference type="Proteomes" id="UP000001342"/>
    </source>
</evidence>
<keyword evidence="1" id="KW-0472">Membrane</keyword>
<dbReference type="Gene3D" id="3.30.70.270">
    <property type="match status" value="1"/>
</dbReference>
<dbReference type="InterPro" id="IPR000160">
    <property type="entry name" value="GGDEF_dom"/>
</dbReference>
<dbReference type="PANTHER" id="PTHR44757:SF2">
    <property type="entry name" value="BIOFILM ARCHITECTURE MAINTENANCE PROTEIN MBAA"/>
    <property type="match status" value="1"/>
</dbReference>
<dbReference type="InterPro" id="IPR043128">
    <property type="entry name" value="Rev_trsase/Diguanyl_cyclase"/>
</dbReference>
<feature type="domain" description="MHYT" evidence="4">
    <location>
        <begin position="26"/>
        <end position="214"/>
    </location>
</feature>
<evidence type="ECO:0000259" key="3">
    <source>
        <dbReference type="PROSITE" id="PS50887"/>
    </source>
</evidence>
<dbReference type="SUPFAM" id="SSF141868">
    <property type="entry name" value="EAL domain-like"/>
    <property type="match status" value="1"/>
</dbReference>
<evidence type="ECO:0000313" key="5">
    <source>
        <dbReference type="EMBL" id="EKS28823.1"/>
    </source>
</evidence>
<dbReference type="InterPro" id="IPR035965">
    <property type="entry name" value="PAS-like_dom_sf"/>
</dbReference>
<evidence type="ECO:0000259" key="2">
    <source>
        <dbReference type="PROSITE" id="PS50883"/>
    </source>
</evidence>
<dbReference type="SMART" id="SM00052">
    <property type="entry name" value="EAL"/>
    <property type="match status" value="1"/>
</dbReference>
<accession>A0ABN0I7H4</accession>
<feature type="transmembrane region" description="Helical" evidence="1">
    <location>
        <begin position="192"/>
        <end position="214"/>
    </location>
</feature>
<dbReference type="InterPro" id="IPR052155">
    <property type="entry name" value="Biofilm_reg_signaling"/>
</dbReference>
<evidence type="ECO:0000259" key="4">
    <source>
        <dbReference type="PROSITE" id="PS50924"/>
    </source>
</evidence>
<organism evidence="5 6">
    <name type="scientific">Afipia felis ATCC 53690</name>
    <dbReference type="NCBI Taxonomy" id="883080"/>
    <lineage>
        <taxon>Bacteria</taxon>
        <taxon>Pseudomonadati</taxon>
        <taxon>Pseudomonadota</taxon>
        <taxon>Alphaproteobacteria</taxon>
        <taxon>Hyphomicrobiales</taxon>
        <taxon>Nitrobacteraceae</taxon>
        <taxon>Afipia</taxon>
    </lineage>
</organism>
<dbReference type="Pfam" id="PF00990">
    <property type="entry name" value="GGDEF"/>
    <property type="match status" value="1"/>
</dbReference>
<dbReference type="CDD" id="cd01948">
    <property type="entry name" value="EAL"/>
    <property type="match status" value="1"/>
</dbReference>
<dbReference type="Proteomes" id="UP000001342">
    <property type="component" value="Unassembled WGS sequence"/>
</dbReference>
<dbReference type="SMART" id="SM00267">
    <property type="entry name" value="GGDEF"/>
    <property type="match status" value="1"/>
</dbReference>
<dbReference type="Gene3D" id="3.30.450.20">
    <property type="entry name" value="PAS domain"/>
    <property type="match status" value="1"/>
</dbReference>
<reference evidence="5 6" key="1">
    <citation type="submission" date="2012-04" db="EMBL/GenBank/DDBJ databases">
        <title>The Genome Sequence of Afipia felis ATCC 53690.</title>
        <authorList>
            <consortium name="The Broad Institute Genome Sequencing Platform"/>
            <person name="Earl A."/>
            <person name="Ward D."/>
            <person name="Feldgarden M."/>
            <person name="Gevers D."/>
            <person name="Huys G."/>
            <person name="Walker B."/>
            <person name="Young S.K."/>
            <person name="Zeng Q."/>
            <person name="Gargeya S."/>
            <person name="Fitzgerald M."/>
            <person name="Haas B."/>
            <person name="Abouelleil A."/>
            <person name="Alvarado L."/>
            <person name="Arachchi H.M."/>
            <person name="Berlin A."/>
            <person name="Chapman S.B."/>
            <person name="Goldberg J."/>
            <person name="Griggs A."/>
            <person name="Gujja S."/>
            <person name="Hansen M."/>
            <person name="Howarth C."/>
            <person name="Imamovic A."/>
            <person name="Larimer J."/>
            <person name="McCowen C."/>
            <person name="Montmayeur A."/>
            <person name="Murphy C."/>
            <person name="Neiman D."/>
            <person name="Pearson M."/>
            <person name="Priest M."/>
            <person name="Roberts A."/>
            <person name="Saif S."/>
            <person name="Shea T."/>
            <person name="Sisk P."/>
            <person name="Sykes S."/>
            <person name="Wortman J."/>
            <person name="Nusbaum C."/>
            <person name="Birren B."/>
        </authorList>
    </citation>
    <scope>NUCLEOTIDE SEQUENCE [LARGE SCALE GENOMIC DNA]</scope>
    <source>
        <strain evidence="5 6">ATCC 53690</strain>
    </source>
</reference>
<feature type="transmembrane region" description="Helical" evidence="1">
    <location>
        <begin position="226"/>
        <end position="251"/>
    </location>
</feature>
<dbReference type="NCBIfam" id="TIGR00254">
    <property type="entry name" value="GGDEF"/>
    <property type="match status" value="1"/>
</dbReference>
<gene>
    <name evidence="5" type="ORF">HMPREF9697_01351</name>
</gene>
<keyword evidence="1" id="KW-0812">Transmembrane</keyword>
<dbReference type="InterPro" id="IPR035919">
    <property type="entry name" value="EAL_sf"/>
</dbReference>
<feature type="transmembrane region" description="Helical" evidence="1">
    <location>
        <begin position="62"/>
        <end position="87"/>
    </location>
</feature>
<dbReference type="InterPro" id="IPR001633">
    <property type="entry name" value="EAL_dom"/>
</dbReference>
<dbReference type="PROSITE" id="PS50887">
    <property type="entry name" value="GGDEF"/>
    <property type="match status" value="1"/>
</dbReference>
<dbReference type="EMBL" id="AGWZ01000001">
    <property type="protein sequence ID" value="EKS28823.1"/>
    <property type="molecule type" value="Genomic_DNA"/>
</dbReference>
<dbReference type="PROSITE" id="PS50883">
    <property type="entry name" value="EAL"/>
    <property type="match status" value="1"/>
</dbReference>
<dbReference type="InterPro" id="IPR005330">
    <property type="entry name" value="MHYT_dom"/>
</dbReference>
<keyword evidence="6" id="KW-1185">Reference proteome</keyword>
<sequence length="819" mass="89471">MIGFSFLGTTATVEMLRIITCLDSQHDWRLLLLAAGVCLLTSLAALNMYQRANADDKDSSRLFWALTAGLVSGCGVWATHFIGMLAYTPGIPVSFDFPMTVASLGIAIIMMGTGFVTATYGDRIWAPLIGGVIFGVATSLMHYVGIASLRMPADIVWMPDLLTLSIICGMGFGALSFFIARRGETLWHGGMAAVLLVVAILSDHLIAISAIGLIPDSSATSESVGLSPFALSGGVASVMAAFVVACLISAISDRRSRRDINERNMQLNAAIDNMMQGLCMFGPDNCLQLWNGKYLAMYKLAPEDIRVGMTVDEMLAARKKAGTIVKDLDAYSSRLWNSVENREFTRWVLELVDGRTISVSYQAMENGGWVGTHEDITEQRKSEAQIQYLAQHDSLTGLFNRAAFNEHVHKVWEEAVRERRSFTVLSLDIDRFGEINDTYGHSTGDLFLDEVARRLQAACGSAFIARLGGDEFMIVSSEGEQPARAGDICTRVLTAFEMTFQIDGHAIHSGCTVGVSIFPQDGADVETLISNADVALYRAKKEERGSVRFFEPEMDKQLREKRALLHDLGVAIENGQFELHYQPQGGPDGNPFGFEALVRWRHPVNGLVAPGTFIPLAEETGLIVAIDAWILREACREAASWPNALQVAINVSPMSFQQNDLPGLIHGILLETGLNPKRLEIEITEGVLMQDFSRACSILRRIKNLGVRIAMDDFGTGYSSLSYLQSFPFDKIKIDQTFVAQIHKNVQSSAIIRAIISLGEALNLAVIAEGVETAAQRDFLADAGCVEMQGYLLGRPQPIDAYGYLIGRPSAVPDKARVG</sequence>
<dbReference type="SUPFAM" id="SSF55073">
    <property type="entry name" value="Nucleotide cyclase"/>
    <property type="match status" value="1"/>
</dbReference>